<dbReference type="Proteomes" id="UP000032160">
    <property type="component" value="Chromosome I"/>
</dbReference>
<accession>X5MF29</accession>
<evidence type="ECO:0000259" key="1">
    <source>
        <dbReference type="Pfam" id="PF00561"/>
    </source>
</evidence>
<gene>
    <name evidence="2" type="ORF">BN1012_Phect3095</name>
</gene>
<dbReference type="RefSeq" id="WP_052534787.1">
    <property type="nucleotide sequence ID" value="NZ_HG966617.1"/>
</dbReference>
<name>X5MF29_9HYPH</name>
<dbReference type="HOGENOM" id="CLU_071821_1_0_5"/>
<dbReference type="Pfam" id="PF00561">
    <property type="entry name" value="Abhydrolase_1"/>
    <property type="match status" value="1"/>
</dbReference>
<dbReference type="OrthoDB" id="7389193at2"/>
<organism evidence="2 3">
    <name type="scientific">Candidatus Phaeomarinibacter ectocarpi</name>
    <dbReference type="NCBI Taxonomy" id="1458461"/>
    <lineage>
        <taxon>Bacteria</taxon>
        <taxon>Pseudomonadati</taxon>
        <taxon>Pseudomonadota</taxon>
        <taxon>Alphaproteobacteria</taxon>
        <taxon>Hyphomicrobiales</taxon>
        <taxon>Parvibaculaceae</taxon>
        <taxon>Candidatus Phaeomarinibacter</taxon>
    </lineage>
</organism>
<dbReference type="Gene3D" id="3.40.50.1820">
    <property type="entry name" value="alpha/beta hydrolase"/>
    <property type="match status" value="1"/>
</dbReference>
<keyword evidence="3" id="KW-1185">Reference proteome</keyword>
<dbReference type="InterPro" id="IPR000073">
    <property type="entry name" value="AB_hydrolase_1"/>
</dbReference>
<dbReference type="STRING" id="1458461.BN1012_Phect3095"/>
<dbReference type="PATRIC" id="fig|1458461.3.peg.3101"/>
<protein>
    <recommendedName>
        <fullName evidence="1">AB hydrolase-1 domain-containing protein</fullName>
    </recommendedName>
</protein>
<dbReference type="KEGG" id="pect:BN1012_Phect3095"/>
<dbReference type="SUPFAM" id="SSF53474">
    <property type="entry name" value="alpha/beta-Hydrolases"/>
    <property type="match status" value="1"/>
</dbReference>
<sequence>MSDIGHATPETPHKYRPIAPPRPTMWPLEMRVLGEGAALAAAWPALDRAPNGDGHGVIVVPGFSTDDNSTVPLRRYIRNRGYHTRGWRNGRNDGPTQANLDAIVDNAKELADKTGEKVSLVGWSLGGCLVREAARENPDLVRGVITMGSPFQDVRANSISIMWNLLASKDRIEDKERTEALGAPIPVPATAIFSNTDAVVAGDACRERPGGKRESIQVFASHFGLGVNPLVYFAIADRLAQKKGTWKHFEPPALMKRLYEVHS</sequence>
<dbReference type="EMBL" id="HG966617">
    <property type="protein sequence ID" value="CDO61307.1"/>
    <property type="molecule type" value="Genomic_DNA"/>
</dbReference>
<feature type="domain" description="AB hydrolase-1" evidence="1">
    <location>
        <begin position="82"/>
        <end position="181"/>
    </location>
</feature>
<dbReference type="AlphaFoldDB" id="X5MF29"/>
<reference evidence="2 3" key="1">
    <citation type="journal article" date="2014" name="Front. Genet.">
        <title>Genome and metabolic network of "Candidatus Phaeomarinobacter ectocarpi" Ec32, a new candidate genus of Alphaproteobacteria frequently associated with brown algae.</title>
        <authorList>
            <person name="Dittami S.M."/>
            <person name="Barbeyron T."/>
            <person name="Boyen C."/>
            <person name="Cambefort J."/>
            <person name="Collet G."/>
            <person name="Delage L."/>
            <person name="Gobet A."/>
            <person name="Groisillier A."/>
            <person name="Leblanc C."/>
            <person name="Michel G."/>
            <person name="Scornet D."/>
            <person name="Siegel A."/>
            <person name="Tapia J.E."/>
            <person name="Tonon T."/>
        </authorList>
    </citation>
    <scope>NUCLEOTIDE SEQUENCE [LARGE SCALE GENOMIC DNA]</scope>
    <source>
        <strain evidence="2 3">Ec32</strain>
    </source>
</reference>
<evidence type="ECO:0000313" key="3">
    <source>
        <dbReference type="Proteomes" id="UP000032160"/>
    </source>
</evidence>
<evidence type="ECO:0000313" key="2">
    <source>
        <dbReference type="EMBL" id="CDO61307.1"/>
    </source>
</evidence>
<dbReference type="InterPro" id="IPR029058">
    <property type="entry name" value="AB_hydrolase_fold"/>
</dbReference>
<proteinExistence type="predicted"/>